<evidence type="ECO:0000313" key="4">
    <source>
        <dbReference type="Proteomes" id="UP000266568"/>
    </source>
</evidence>
<reference evidence="3 4" key="1">
    <citation type="submission" date="2018-08" db="EMBL/GenBank/DDBJ databases">
        <title>Genomic Encyclopedia of Type Strains, Phase IV (KMG-IV): sequencing the most valuable type-strain genomes for metagenomic binning, comparative biology and taxonomic classification.</title>
        <authorList>
            <person name="Goeker M."/>
        </authorList>
    </citation>
    <scope>NUCLEOTIDE SEQUENCE [LARGE SCALE GENOMIC DNA]</scope>
    <source>
        <strain evidence="3 4">DSM 25527</strain>
    </source>
</reference>
<sequence length="241" mass="24759">MPRAPIRIIAAGTITALALAACGSEAPRSQRDSTSAPTLDPALADALADPILVDPDLGQQANGDALRPPDRPPSGGLPPVDIAPIAPPAAPSVHAPEPGGDCAECTIARQARTLGALAAAGRDPRTRVCAATLRYSARWAARMPAALPLPRDARVLVAAGTDEGQCALRAARFVTAMPVKGAIDFYYAHASASGFSAEHRADDDMNTLHGTRDRDAAAYAVIVRPRAQGGSVIDLVVNAAD</sequence>
<evidence type="ECO:0000256" key="1">
    <source>
        <dbReference type="SAM" id="MobiDB-lite"/>
    </source>
</evidence>
<proteinExistence type="predicted"/>
<dbReference type="EMBL" id="QXDC01000004">
    <property type="protein sequence ID" value="RIA37827.1"/>
    <property type="molecule type" value="Genomic_DNA"/>
</dbReference>
<feature type="signal peptide" evidence="2">
    <location>
        <begin position="1"/>
        <end position="20"/>
    </location>
</feature>
<accession>A0A397NRK7</accession>
<feature type="region of interest" description="Disordered" evidence="1">
    <location>
        <begin position="50"/>
        <end position="99"/>
    </location>
</feature>
<keyword evidence="2" id="KW-0732">Signal</keyword>
<protein>
    <submittedName>
        <fullName evidence="3">Uncharacterized protein</fullName>
    </submittedName>
</protein>
<organism evidence="3 4">
    <name type="scientific">Hephaestia caeni</name>
    <dbReference type="NCBI Taxonomy" id="645617"/>
    <lineage>
        <taxon>Bacteria</taxon>
        <taxon>Pseudomonadati</taxon>
        <taxon>Pseudomonadota</taxon>
        <taxon>Alphaproteobacteria</taxon>
        <taxon>Sphingomonadales</taxon>
        <taxon>Sphingomonadaceae</taxon>
        <taxon>Hephaestia</taxon>
    </lineage>
</organism>
<evidence type="ECO:0000256" key="2">
    <source>
        <dbReference type="SAM" id="SignalP"/>
    </source>
</evidence>
<name>A0A397NRK7_9SPHN</name>
<comment type="caution">
    <text evidence="3">The sequence shown here is derived from an EMBL/GenBank/DDBJ whole genome shotgun (WGS) entry which is preliminary data.</text>
</comment>
<dbReference type="PROSITE" id="PS51257">
    <property type="entry name" value="PROKAR_LIPOPROTEIN"/>
    <property type="match status" value="1"/>
</dbReference>
<dbReference type="Proteomes" id="UP000266568">
    <property type="component" value="Unassembled WGS sequence"/>
</dbReference>
<evidence type="ECO:0000313" key="3">
    <source>
        <dbReference type="EMBL" id="RIA37827.1"/>
    </source>
</evidence>
<dbReference type="AlphaFoldDB" id="A0A397NRK7"/>
<gene>
    <name evidence="3" type="ORF">DFR49_3715</name>
</gene>
<keyword evidence="4" id="KW-1185">Reference proteome</keyword>
<feature type="chain" id="PRO_5017389318" evidence="2">
    <location>
        <begin position="21"/>
        <end position="241"/>
    </location>
</feature>